<dbReference type="AlphaFoldDB" id="A0A2P4WXJ4"/>
<dbReference type="InterPro" id="IPR036875">
    <property type="entry name" value="Znf_CCHC_sf"/>
</dbReference>
<accession>A0A2P4WXJ4</accession>
<dbReference type="EMBL" id="NCKW01020401">
    <property type="protein sequence ID" value="POM58011.1"/>
    <property type="molecule type" value="Genomic_DNA"/>
</dbReference>
<reference evidence="1 2" key="1">
    <citation type="journal article" date="2017" name="Genome Biol. Evol.">
        <title>Phytophthora megakarya and P. palmivora, closely related causal agents of cacao black pod rot, underwent increases in genome sizes and gene numbers by different mechanisms.</title>
        <authorList>
            <person name="Ali S.S."/>
            <person name="Shao J."/>
            <person name="Lary D.J."/>
            <person name="Kronmiller B."/>
            <person name="Shen D."/>
            <person name="Strem M.D."/>
            <person name="Amoako-Attah I."/>
            <person name="Akrofi A.Y."/>
            <person name="Begoude B.A."/>
            <person name="Ten Hoopen G.M."/>
            <person name="Coulibaly K."/>
            <person name="Kebe B.I."/>
            <person name="Melnick R.L."/>
            <person name="Guiltinan M.J."/>
            <person name="Tyler B.M."/>
            <person name="Meinhardt L.W."/>
            <person name="Bailey B.A."/>
        </authorList>
    </citation>
    <scope>NUCLEOTIDE SEQUENCE [LARGE SCALE GENOMIC DNA]</scope>
    <source>
        <strain evidence="2">sbr112.9</strain>
    </source>
</reference>
<comment type="caution">
    <text evidence="1">The sequence shown here is derived from an EMBL/GenBank/DDBJ whole genome shotgun (WGS) entry which is preliminary data.</text>
</comment>
<organism evidence="1 2">
    <name type="scientific">Phytophthora palmivora</name>
    <dbReference type="NCBI Taxonomy" id="4796"/>
    <lineage>
        <taxon>Eukaryota</taxon>
        <taxon>Sar</taxon>
        <taxon>Stramenopiles</taxon>
        <taxon>Oomycota</taxon>
        <taxon>Peronosporomycetes</taxon>
        <taxon>Peronosporales</taxon>
        <taxon>Peronosporaceae</taxon>
        <taxon>Phytophthora</taxon>
    </lineage>
</organism>
<dbReference type="GO" id="GO:0008270">
    <property type="term" value="F:zinc ion binding"/>
    <property type="evidence" value="ECO:0007669"/>
    <property type="project" value="InterPro"/>
</dbReference>
<protein>
    <recommendedName>
        <fullName evidence="3">CCHC-type domain-containing protein</fullName>
    </recommendedName>
</protein>
<proteinExistence type="predicted"/>
<gene>
    <name evidence="1" type="ORF">PHPALM_37402</name>
</gene>
<evidence type="ECO:0000313" key="2">
    <source>
        <dbReference type="Proteomes" id="UP000237271"/>
    </source>
</evidence>
<evidence type="ECO:0000313" key="1">
    <source>
        <dbReference type="EMBL" id="POM58011.1"/>
    </source>
</evidence>
<dbReference type="SUPFAM" id="SSF57756">
    <property type="entry name" value="Retrovirus zinc finger-like domains"/>
    <property type="match status" value="1"/>
</dbReference>
<sequence>MVNSISQAVAVLLYKNMYLPIEDESAFVDEPTQAKSGESAVLQQLLGLLEKPQNVVSQQQQMMNSLRSPRRSTIAVAAPTPIASPNPPQYLQAPPPPLTPFRGCEDVVIYWAMAEPLVVGIPPIGATAKCRDIPYKSVNIRAHSHHMGMPSVVPSMYANAPEGPARYSRACFLCKGSDHVAANCPSRKAFDEMVARQSTDTDKGPTLL</sequence>
<evidence type="ECO:0008006" key="3">
    <source>
        <dbReference type="Google" id="ProtNLM"/>
    </source>
</evidence>
<dbReference type="GO" id="GO:0003676">
    <property type="term" value="F:nucleic acid binding"/>
    <property type="evidence" value="ECO:0007669"/>
    <property type="project" value="InterPro"/>
</dbReference>
<name>A0A2P4WXJ4_9STRA</name>
<keyword evidence="2" id="KW-1185">Reference proteome</keyword>
<dbReference type="Proteomes" id="UP000237271">
    <property type="component" value="Unassembled WGS sequence"/>
</dbReference>